<gene>
    <name evidence="9" type="primary">20211401</name>
    <name evidence="8" type="ORF">HELRODRAFT_189860</name>
</gene>
<feature type="compositionally biased region" description="Basic and acidic residues" evidence="5">
    <location>
        <begin position="639"/>
        <end position="650"/>
    </location>
</feature>
<keyword evidence="6" id="KW-1133">Transmembrane helix</keyword>
<feature type="region of interest" description="Disordered" evidence="5">
    <location>
        <begin position="609"/>
        <end position="673"/>
    </location>
</feature>
<dbReference type="PROSITE" id="PS01032">
    <property type="entry name" value="PPM_1"/>
    <property type="match status" value="1"/>
</dbReference>
<name>T1FRF4_HELRO</name>
<dbReference type="AlphaFoldDB" id="T1FRF4"/>
<evidence type="ECO:0000313" key="8">
    <source>
        <dbReference type="EMBL" id="ESN90438.1"/>
    </source>
</evidence>
<keyword evidence="3 4" id="KW-0904">Protein phosphatase</keyword>
<dbReference type="SMART" id="SM00332">
    <property type="entry name" value="PP2Cc"/>
    <property type="match status" value="1"/>
</dbReference>
<dbReference type="STRING" id="6412.T1FRF4"/>
<dbReference type="CTD" id="20211401"/>
<dbReference type="GO" id="GO:0046872">
    <property type="term" value="F:metal ion binding"/>
    <property type="evidence" value="ECO:0007669"/>
    <property type="project" value="UniProtKB-KW"/>
</dbReference>
<keyword evidence="1" id="KW-0479">Metal-binding</keyword>
<reference evidence="9" key="3">
    <citation type="submission" date="2015-06" db="UniProtKB">
        <authorList>
            <consortium name="EnsemblMetazoa"/>
        </authorList>
    </citation>
    <scope>IDENTIFICATION</scope>
</reference>
<evidence type="ECO:0000313" key="10">
    <source>
        <dbReference type="Proteomes" id="UP000015101"/>
    </source>
</evidence>
<dbReference type="InterPro" id="IPR000222">
    <property type="entry name" value="PP2C_BS"/>
</dbReference>
<dbReference type="GO" id="GO:0007165">
    <property type="term" value="P:signal transduction"/>
    <property type="evidence" value="ECO:0000318"/>
    <property type="project" value="GO_Central"/>
</dbReference>
<sequence length="673" mass="75830">MTDVPAMLKLFWSRYVNFETLIAVFVLVLVYQLVLRNEALHDFVGRLLIKLELRLTGNYDHVPVDGESIVSGYKTKASWEFTKDNVSVFAVQGRRPHMEDRFNVVSPLDDTGTSIFGIFDGHGGDFAADFVEKTLFKSIMVRLLKTSLKRQLSQNVESDLETEQQQHKSNEFNNNHNHEKLEYVKIENMKKDADSNEQVIKNIEKSVDILHENSGKTDERHEHKALPHKIYQSVNKKLRKIIRDEILNVDKQLLEIEKSTGEISGSTLLLAMLHKNTLIVANVGDSRGVLCDQNDKVIPLSFDHKPHLAAERKRIKKAGGFVSFNGVWRVAGILALSRAMGDYPLKEKNFVVADPDILTFNLKKIKPKFMILASDGLWDVFSNEEAVQFISSRLHEPHLGAKSLVLQAYYRGSLDNISIMVVKFSYGDHVMKEDGDGVGVGSENEEDEDDDDEAVQNRTTDKLSDDDDDDVMTENCGNGDNKLNEPSSRADNNEHHAERGSVSFHLPTANDANVYDDQEHVDKVRTAPSSHSPPAEHLDNQDVVDVAKDDGSFVKTLKATVDTDDDDKINHWKIDATHVGSRVSDGAIRLMKDDSRRLNVDGGIEIEKNNAISGNGDEFSIASSESHDRQQQLQQQQPHHRDGHGEDKVSKLVFVSGEDDNRRKRLQHMAENL</sequence>
<accession>T1FRF4</accession>
<dbReference type="PANTHER" id="PTHR47992">
    <property type="entry name" value="PROTEIN PHOSPHATASE"/>
    <property type="match status" value="1"/>
</dbReference>
<reference evidence="8 10" key="2">
    <citation type="journal article" date="2013" name="Nature">
        <title>Insights into bilaterian evolution from three spiralian genomes.</title>
        <authorList>
            <person name="Simakov O."/>
            <person name="Marletaz F."/>
            <person name="Cho S.J."/>
            <person name="Edsinger-Gonzales E."/>
            <person name="Havlak P."/>
            <person name="Hellsten U."/>
            <person name="Kuo D.H."/>
            <person name="Larsson T."/>
            <person name="Lv J."/>
            <person name="Arendt D."/>
            <person name="Savage R."/>
            <person name="Osoegawa K."/>
            <person name="de Jong P."/>
            <person name="Grimwood J."/>
            <person name="Chapman J.A."/>
            <person name="Shapiro H."/>
            <person name="Aerts A."/>
            <person name="Otillar R.P."/>
            <person name="Terry A.Y."/>
            <person name="Boore J.L."/>
            <person name="Grigoriev I.V."/>
            <person name="Lindberg D.R."/>
            <person name="Seaver E.C."/>
            <person name="Weisblat D.A."/>
            <person name="Putnam N.H."/>
            <person name="Rokhsar D.S."/>
        </authorList>
    </citation>
    <scope>NUCLEOTIDE SEQUENCE</scope>
</reference>
<dbReference type="GO" id="GO:0004722">
    <property type="term" value="F:protein serine/threonine phosphatase activity"/>
    <property type="evidence" value="ECO:0000318"/>
    <property type="project" value="GO_Central"/>
</dbReference>
<dbReference type="InterPro" id="IPR015655">
    <property type="entry name" value="PP2C"/>
</dbReference>
<evidence type="ECO:0000256" key="5">
    <source>
        <dbReference type="SAM" id="MobiDB-lite"/>
    </source>
</evidence>
<comment type="similarity">
    <text evidence="4">Belongs to the PP2C family.</text>
</comment>
<feature type="compositionally biased region" description="Acidic residues" evidence="5">
    <location>
        <begin position="443"/>
        <end position="454"/>
    </location>
</feature>
<dbReference type="SUPFAM" id="SSF81606">
    <property type="entry name" value="PP2C-like"/>
    <property type="match status" value="1"/>
</dbReference>
<dbReference type="EMBL" id="AMQM01002258">
    <property type="status" value="NOT_ANNOTATED_CDS"/>
    <property type="molecule type" value="Genomic_DNA"/>
</dbReference>
<feature type="transmembrane region" description="Helical" evidence="6">
    <location>
        <begin position="12"/>
        <end position="34"/>
    </location>
</feature>
<dbReference type="KEGG" id="hro:HELRODRAFT_189860"/>
<evidence type="ECO:0000259" key="7">
    <source>
        <dbReference type="PROSITE" id="PS51746"/>
    </source>
</evidence>
<dbReference type="FunCoup" id="T1FRF4">
    <property type="interactions" value="991"/>
</dbReference>
<proteinExistence type="inferred from homology"/>
<dbReference type="EnsemblMetazoa" id="HelroT189860">
    <property type="protein sequence ID" value="HelroP189860"/>
    <property type="gene ID" value="HelroG189860"/>
</dbReference>
<protein>
    <recommendedName>
        <fullName evidence="7">PPM-type phosphatase domain-containing protein</fullName>
    </recommendedName>
</protein>
<dbReference type="RefSeq" id="XP_009031375.1">
    <property type="nucleotide sequence ID" value="XM_009033127.1"/>
</dbReference>
<reference evidence="10" key="1">
    <citation type="submission" date="2012-12" db="EMBL/GenBank/DDBJ databases">
        <authorList>
            <person name="Hellsten U."/>
            <person name="Grimwood J."/>
            <person name="Chapman J.A."/>
            <person name="Shapiro H."/>
            <person name="Aerts A."/>
            <person name="Otillar R.P."/>
            <person name="Terry A.Y."/>
            <person name="Boore J.L."/>
            <person name="Simakov O."/>
            <person name="Marletaz F."/>
            <person name="Cho S.-J."/>
            <person name="Edsinger-Gonzales E."/>
            <person name="Havlak P."/>
            <person name="Kuo D.-H."/>
            <person name="Larsson T."/>
            <person name="Lv J."/>
            <person name="Arendt D."/>
            <person name="Savage R."/>
            <person name="Osoegawa K."/>
            <person name="de Jong P."/>
            <person name="Lindberg D.R."/>
            <person name="Seaver E.C."/>
            <person name="Weisblat D.A."/>
            <person name="Putnam N.H."/>
            <person name="Grigoriev I.V."/>
            <person name="Rokhsar D.S."/>
        </authorList>
    </citation>
    <scope>NUCLEOTIDE SEQUENCE</scope>
</reference>
<keyword evidence="6" id="KW-0812">Transmembrane</keyword>
<keyword evidence="6" id="KW-0472">Membrane</keyword>
<dbReference type="eggNOG" id="KOG0698">
    <property type="taxonomic scope" value="Eukaryota"/>
</dbReference>
<organism evidence="9 10">
    <name type="scientific">Helobdella robusta</name>
    <name type="common">Californian leech</name>
    <dbReference type="NCBI Taxonomy" id="6412"/>
    <lineage>
        <taxon>Eukaryota</taxon>
        <taxon>Metazoa</taxon>
        <taxon>Spiralia</taxon>
        <taxon>Lophotrochozoa</taxon>
        <taxon>Annelida</taxon>
        <taxon>Clitellata</taxon>
        <taxon>Hirudinea</taxon>
        <taxon>Rhynchobdellida</taxon>
        <taxon>Glossiphoniidae</taxon>
        <taxon>Helobdella</taxon>
    </lineage>
</organism>
<feature type="region of interest" description="Disordered" evidence="5">
    <location>
        <begin position="435"/>
        <end position="506"/>
    </location>
</feature>
<dbReference type="Proteomes" id="UP000015101">
    <property type="component" value="Unassembled WGS sequence"/>
</dbReference>
<dbReference type="InterPro" id="IPR001932">
    <property type="entry name" value="PPM-type_phosphatase-like_dom"/>
</dbReference>
<dbReference type="CDD" id="cd00143">
    <property type="entry name" value="PP2Cc"/>
    <property type="match status" value="1"/>
</dbReference>
<dbReference type="PROSITE" id="PS51746">
    <property type="entry name" value="PPM_2"/>
    <property type="match status" value="1"/>
</dbReference>
<evidence type="ECO:0000256" key="4">
    <source>
        <dbReference type="RuleBase" id="RU003465"/>
    </source>
</evidence>
<dbReference type="EMBL" id="KB097753">
    <property type="protein sequence ID" value="ESN90438.1"/>
    <property type="molecule type" value="Genomic_DNA"/>
</dbReference>
<dbReference type="Pfam" id="PF00481">
    <property type="entry name" value="PP2C"/>
    <property type="match status" value="2"/>
</dbReference>
<dbReference type="Gene3D" id="3.60.40.10">
    <property type="entry name" value="PPM-type phosphatase domain"/>
    <property type="match status" value="1"/>
</dbReference>
<dbReference type="InParanoid" id="T1FRF4"/>
<feature type="domain" description="PPM-type phosphatase" evidence="7">
    <location>
        <begin position="85"/>
        <end position="424"/>
    </location>
</feature>
<dbReference type="InterPro" id="IPR036457">
    <property type="entry name" value="PPM-type-like_dom_sf"/>
</dbReference>
<evidence type="ECO:0000313" key="9">
    <source>
        <dbReference type="EnsemblMetazoa" id="HelroP189860"/>
    </source>
</evidence>
<evidence type="ECO:0000256" key="1">
    <source>
        <dbReference type="ARBA" id="ARBA00022723"/>
    </source>
</evidence>
<dbReference type="HOGENOM" id="CLU_408425_0_0_1"/>
<evidence type="ECO:0000256" key="2">
    <source>
        <dbReference type="ARBA" id="ARBA00022801"/>
    </source>
</evidence>
<keyword evidence="2 4" id="KW-0378">Hydrolase</keyword>
<evidence type="ECO:0000256" key="6">
    <source>
        <dbReference type="SAM" id="Phobius"/>
    </source>
</evidence>
<keyword evidence="10" id="KW-1185">Reference proteome</keyword>
<dbReference type="GeneID" id="20211401"/>
<evidence type="ECO:0000256" key="3">
    <source>
        <dbReference type="ARBA" id="ARBA00022912"/>
    </source>
</evidence>
<dbReference type="OrthoDB" id="343114at2759"/>